<protein>
    <submittedName>
        <fullName evidence="2">Zinc ribbon domain protein</fullName>
    </submittedName>
</protein>
<dbReference type="Gene3D" id="2.20.28.30">
    <property type="entry name" value="RNA polymerase ii, chain L"/>
    <property type="match status" value="1"/>
</dbReference>
<dbReference type="EMBL" id="LSRS01000001">
    <property type="protein sequence ID" value="KAF1086590.1"/>
    <property type="molecule type" value="Genomic_DNA"/>
</dbReference>
<dbReference type="SMART" id="SM00834">
    <property type="entry name" value="CxxC_CXXC_SSSS"/>
    <property type="match status" value="1"/>
</dbReference>
<proteinExistence type="predicted"/>
<feature type="domain" description="Putative regulatory protein FmdB zinc ribbon" evidence="1">
    <location>
        <begin position="1"/>
        <end position="42"/>
    </location>
</feature>
<dbReference type="AlphaFoldDB" id="A0A9D3AXD7"/>
<keyword evidence="3" id="KW-1185">Reference proteome</keyword>
<dbReference type="InterPro" id="IPR013429">
    <property type="entry name" value="Regulatory_FmdB_Zinc_ribbon"/>
</dbReference>
<accession>A0A9D3AXD7</accession>
<dbReference type="RefSeq" id="WP_161820735.1">
    <property type="nucleotide sequence ID" value="NZ_LSRS01000001.1"/>
</dbReference>
<gene>
    <name evidence="2" type="ORF">SPSYN_00309</name>
</gene>
<dbReference type="OrthoDB" id="9813321at2"/>
<dbReference type="Pfam" id="PF09723">
    <property type="entry name" value="Zn_ribbon_8"/>
    <property type="match status" value="1"/>
</dbReference>
<name>A0A9D3AXD7_9FIRM</name>
<reference evidence="2" key="1">
    <citation type="submission" date="2016-02" db="EMBL/GenBank/DDBJ databases">
        <title>Draft Genome Sequence of Sporotomaculum syntrophicum Strain FB, a Syntrophic Benzoate Degrader.</title>
        <authorList>
            <person name="Nobu M.K."/>
            <person name="Narihiro T."/>
            <person name="Qiu Y.-L."/>
            <person name="Ohashi A."/>
            <person name="Liu W.-T."/>
            <person name="Yuji S."/>
        </authorList>
    </citation>
    <scope>NUCLEOTIDE SEQUENCE</scope>
    <source>
        <strain evidence="2">FB</strain>
    </source>
</reference>
<organism evidence="2 3">
    <name type="scientific">Sporotomaculum syntrophicum</name>
    <dbReference type="NCBI Taxonomy" id="182264"/>
    <lineage>
        <taxon>Bacteria</taxon>
        <taxon>Bacillati</taxon>
        <taxon>Bacillota</taxon>
        <taxon>Clostridia</taxon>
        <taxon>Eubacteriales</taxon>
        <taxon>Desulfallaceae</taxon>
        <taxon>Sporotomaculum</taxon>
    </lineage>
</organism>
<dbReference type="Proteomes" id="UP000798488">
    <property type="component" value="Unassembled WGS sequence"/>
</dbReference>
<comment type="caution">
    <text evidence="2">The sequence shown here is derived from an EMBL/GenBank/DDBJ whole genome shotgun (WGS) entry which is preliminary data.</text>
</comment>
<sequence length="83" mass="8387">MPNYDFRCAECGHKFEVQVSMNDRDKVTCPDCGGKKVEQLFTGCMVNTGSSDSAGCGFDCGMPGAGFGGGCGMPGAGGEFGGG</sequence>
<evidence type="ECO:0000259" key="1">
    <source>
        <dbReference type="SMART" id="SM00834"/>
    </source>
</evidence>
<evidence type="ECO:0000313" key="3">
    <source>
        <dbReference type="Proteomes" id="UP000798488"/>
    </source>
</evidence>
<dbReference type="NCBIfam" id="TIGR02605">
    <property type="entry name" value="CxxC_CxxC_SSSS"/>
    <property type="match status" value="1"/>
</dbReference>
<evidence type="ECO:0000313" key="2">
    <source>
        <dbReference type="EMBL" id="KAF1086590.1"/>
    </source>
</evidence>